<gene>
    <name evidence="1" type="ORF">CTI12_AA311620</name>
</gene>
<comment type="caution">
    <text evidence="1">The sequence shown here is derived from an EMBL/GenBank/DDBJ whole genome shotgun (WGS) entry which is preliminary data.</text>
</comment>
<reference evidence="1 2" key="1">
    <citation type="journal article" date="2018" name="Mol. Plant">
        <title>The genome of Artemisia annua provides insight into the evolution of Asteraceae family and artemisinin biosynthesis.</title>
        <authorList>
            <person name="Shen Q."/>
            <person name="Zhang L."/>
            <person name="Liao Z."/>
            <person name="Wang S."/>
            <person name="Yan T."/>
            <person name="Shi P."/>
            <person name="Liu M."/>
            <person name="Fu X."/>
            <person name="Pan Q."/>
            <person name="Wang Y."/>
            <person name="Lv Z."/>
            <person name="Lu X."/>
            <person name="Zhang F."/>
            <person name="Jiang W."/>
            <person name="Ma Y."/>
            <person name="Chen M."/>
            <person name="Hao X."/>
            <person name="Li L."/>
            <person name="Tang Y."/>
            <person name="Lv G."/>
            <person name="Zhou Y."/>
            <person name="Sun X."/>
            <person name="Brodelius P.E."/>
            <person name="Rose J.K.C."/>
            <person name="Tang K."/>
        </authorList>
    </citation>
    <scope>NUCLEOTIDE SEQUENCE [LARGE SCALE GENOMIC DNA]</scope>
    <source>
        <strain evidence="2">cv. Huhao1</strain>
        <tissue evidence="1">Leaf</tissue>
    </source>
</reference>
<proteinExistence type="predicted"/>
<organism evidence="1 2">
    <name type="scientific">Artemisia annua</name>
    <name type="common">Sweet wormwood</name>
    <dbReference type="NCBI Taxonomy" id="35608"/>
    <lineage>
        <taxon>Eukaryota</taxon>
        <taxon>Viridiplantae</taxon>
        <taxon>Streptophyta</taxon>
        <taxon>Embryophyta</taxon>
        <taxon>Tracheophyta</taxon>
        <taxon>Spermatophyta</taxon>
        <taxon>Magnoliopsida</taxon>
        <taxon>eudicotyledons</taxon>
        <taxon>Gunneridae</taxon>
        <taxon>Pentapetalae</taxon>
        <taxon>asterids</taxon>
        <taxon>campanulids</taxon>
        <taxon>Asterales</taxon>
        <taxon>Asteraceae</taxon>
        <taxon>Asteroideae</taxon>
        <taxon>Anthemideae</taxon>
        <taxon>Artemisiinae</taxon>
        <taxon>Artemisia</taxon>
    </lineage>
</organism>
<evidence type="ECO:0000313" key="1">
    <source>
        <dbReference type="EMBL" id="PWA58221.1"/>
    </source>
</evidence>
<dbReference type="AlphaFoldDB" id="A0A2U1MAC9"/>
<dbReference type="PANTHER" id="PTHR35097:SF1">
    <property type="entry name" value="GDSL ESTERASE_LIPASE"/>
    <property type="match status" value="1"/>
</dbReference>
<name>A0A2U1MAC9_ARTAN</name>
<dbReference type="EMBL" id="PKPP01005960">
    <property type="protein sequence ID" value="PWA58221.1"/>
    <property type="molecule type" value="Genomic_DNA"/>
</dbReference>
<dbReference type="PANTHER" id="PTHR35097">
    <property type="entry name" value="GDSL ESTERASE/LIPASE"/>
    <property type="match status" value="1"/>
</dbReference>
<evidence type="ECO:0000313" key="2">
    <source>
        <dbReference type="Proteomes" id="UP000245207"/>
    </source>
</evidence>
<accession>A0A2U1MAC9</accession>
<dbReference type="Proteomes" id="UP000245207">
    <property type="component" value="Unassembled WGS sequence"/>
</dbReference>
<protein>
    <submittedName>
        <fullName evidence="1">Uncharacterized protein</fullName>
    </submittedName>
</protein>
<dbReference type="STRING" id="35608.A0A2U1MAC9"/>
<keyword evidence="2" id="KW-1185">Reference proteome</keyword>
<dbReference type="OrthoDB" id="2017825at2759"/>
<sequence>MKLRDRQDKVERILSFKASKGGPFDDASTRVRGEVEVLGLLLMIDRMHEENQDAISRTGIKTGVNSRFTFETTVRENDSVTAEFVASGKGQLDAFASPLSLSKVVYAANINDRCSLVAVPLGAKCSDVGSSKSSHQERGLTGHSFTGPSLLNQHIGSGISVSVKKSNIIASLAQFVSVLGTQLDSQGTTLSLSTFGQLVYQISWNTKLSVLGLHQVPKFSNQHASLGPIALPIGIFRHKDPFSASLRSTAMVVESELDTSTRIGGWVEMNNSGTRHLQWGASISDLPEDDFGWGLRLGGTIEGLKDWDHYQVEGFSKINFGEKFSVQPSLVYVKNGSTHFPALMMKSSWSF</sequence>